<dbReference type="InterPro" id="IPR036890">
    <property type="entry name" value="HATPase_C_sf"/>
</dbReference>
<evidence type="ECO:0000313" key="1">
    <source>
        <dbReference type="EMBL" id="CAB3754555.1"/>
    </source>
</evidence>
<accession>A0A6J5DNI3</accession>
<dbReference type="SUPFAM" id="SSF55874">
    <property type="entry name" value="ATPase domain of HSP90 chaperone/DNA topoisomerase II/histidine kinase"/>
    <property type="match status" value="1"/>
</dbReference>
<keyword evidence="2" id="KW-1185">Reference proteome</keyword>
<dbReference type="Pfam" id="PF13589">
    <property type="entry name" value="HATPase_c_3"/>
    <property type="match status" value="1"/>
</dbReference>
<organism evidence="1 2">
    <name type="scientific">Paraburkholderia humisilvae</name>
    <dbReference type="NCBI Taxonomy" id="627669"/>
    <lineage>
        <taxon>Bacteria</taxon>
        <taxon>Pseudomonadati</taxon>
        <taxon>Pseudomonadota</taxon>
        <taxon>Betaproteobacteria</taxon>
        <taxon>Burkholderiales</taxon>
        <taxon>Burkholderiaceae</taxon>
        <taxon>Paraburkholderia</taxon>
    </lineage>
</organism>
<protein>
    <recommendedName>
        <fullName evidence="3">Histidine kinase/HSP90-like ATPase domain-containing protein</fullName>
    </recommendedName>
</protein>
<sequence length="547" mass="61059">MTSNVRVAVNQENLVKNLKFAFSNFSSFIAELMQNSRRAGATKVELTLEGKTLTVVDDGHGIADFQKLFTIAESGWDNKTRSLESPFGIGFTSALFACSHLRVESCGQLLDAPTRALLDMHDMTVVSGTVTTGTKLTLADLTFDETRIKSALEVIARGYEIPVIFNGDVLPRPEAIDSGEFVRTPIGAVRVPDVAGFGSNSSIAVYLQGIQVSGPTFYGRNPVAIVHLDSTRFHAKLPDRNCLIDQADKEAEIRKQVESLAHSMLAQRQRELDAEAFVEMYWDAAACVAPDLLRDHPVVPAKVLPKLVRVLCYAHWHEIYEYQFGSDLEPIHRDVFERGEIRVVRGSGYVDLEEDDESGVKRAYAMRHEALVIAEPLPKGHWLLNAPRFDDLQVGYDIVNEGTVAGSDYETHSFDFRICDSITISGIWGEVVVDDHEISVACPDENGTVDQVTVYTPLKVRDMGEGVQQFHAFSEDECEDEDRRNASLARYRRWIKQARNVSPKELLDDLLRDLFVDTETVRDTRFILQVSKTGQLSIIEQVEAFAG</sequence>
<dbReference type="Proteomes" id="UP000494363">
    <property type="component" value="Unassembled WGS sequence"/>
</dbReference>
<gene>
    <name evidence="1" type="ORF">LMG29542_02382</name>
</gene>
<evidence type="ECO:0008006" key="3">
    <source>
        <dbReference type="Google" id="ProtNLM"/>
    </source>
</evidence>
<dbReference type="RefSeq" id="WP_175226651.1">
    <property type="nucleotide sequence ID" value="NZ_CADIKH010000009.1"/>
</dbReference>
<dbReference type="Gene3D" id="3.30.565.10">
    <property type="entry name" value="Histidine kinase-like ATPase, C-terminal domain"/>
    <property type="match status" value="1"/>
</dbReference>
<name>A0A6J5DNI3_9BURK</name>
<reference evidence="1 2" key="1">
    <citation type="submission" date="2020-04" db="EMBL/GenBank/DDBJ databases">
        <authorList>
            <person name="De Canck E."/>
        </authorList>
    </citation>
    <scope>NUCLEOTIDE SEQUENCE [LARGE SCALE GENOMIC DNA]</scope>
    <source>
        <strain evidence="1 2">LMG 29542</strain>
    </source>
</reference>
<proteinExistence type="predicted"/>
<evidence type="ECO:0000313" key="2">
    <source>
        <dbReference type="Proteomes" id="UP000494363"/>
    </source>
</evidence>
<dbReference type="EMBL" id="CADIKH010000009">
    <property type="protein sequence ID" value="CAB3754555.1"/>
    <property type="molecule type" value="Genomic_DNA"/>
</dbReference>
<dbReference type="AlphaFoldDB" id="A0A6J5DNI3"/>